<organism evidence="1">
    <name type="scientific">Haptolina ericina</name>
    <dbReference type="NCBI Taxonomy" id="156174"/>
    <lineage>
        <taxon>Eukaryota</taxon>
        <taxon>Haptista</taxon>
        <taxon>Haptophyta</taxon>
        <taxon>Prymnesiophyceae</taxon>
        <taxon>Prymnesiales</taxon>
        <taxon>Prymnesiaceae</taxon>
        <taxon>Haptolina</taxon>
    </lineage>
</organism>
<sequence>MCCILLMDDKPPPASQSRGGKGEFYNALLQKQFNRNMFAVSLKDAPCAEPLCCCASMCVPLAACYHRNSVLKVDGGRGIQDFVCCQGYIGKCCCIDPKTFCPGSPIGLCFEGWCCGILSMSVARVHLMDKRSLRPDPIDYQIIAFANCLQLISCLCQIAALAFEGLEQAAEAIECVADAVSCSVAGCMGAQIHHELNQPNTAQVAPSGGVMVRG</sequence>
<protein>
    <submittedName>
        <fullName evidence="1">Uncharacterized protein</fullName>
    </submittedName>
</protein>
<dbReference type="EMBL" id="HBHX01020196">
    <property type="protein sequence ID" value="CAE0110602.1"/>
    <property type="molecule type" value="Transcribed_RNA"/>
</dbReference>
<proteinExistence type="predicted"/>
<dbReference type="PANTHER" id="PTHR31152:SF1">
    <property type="entry name" value="PLAC8 FAMILY PROTEIN"/>
    <property type="match status" value="1"/>
</dbReference>
<evidence type="ECO:0000313" key="1">
    <source>
        <dbReference type="EMBL" id="CAE0110602.1"/>
    </source>
</evidence>
<accession>A0A7S3AQN4</accession>
<reference evidence="1" key="1">
    <citation type="submission" date="2021-01" db="EMBL/GenBank/DDBJ databases">
        <authorList>
            <person name="Corre E."/>
            <person name="Pelletier E."/>
            <person name="Niang G."/>
            <person name="Scheremetjew M."/>
            <person name="Finn R."/>
            <person name="Kale V."/>
            <person name="Holt S."/>
            <person name="Cochrane G."/>
            <person name="Meng A."/>
            <person name="Brown T."/>
            <person name="Cohen L."/>
        </authorList>
    </citation>
    <scope>NUCLEOTIDE SEQUENCE</scope>
    <source>
        <strain evidence="1">CCMP281</strain>
    </source>
</reference>
<name>A0A7S3AQN4_9EUKA</name>
<dbReference type="PANTHER" id="PTHR31152">
    <property type="entry name" value="PLAC8 FAMILY PROTEIN"/>
    <property type="match status" value="1"/>
</dbReference>
<gene>
    <name evidence="1" type="ORF">HERI1096_LOCUS11262</name>
</gene>
<dbReference type="AlphaFoldDB" id="A0A7S3AQN4"/>